<feature type="transmembrane region" description="Helical" evidence="1">
    <location>
        <begin position="77"/>
        <end position="94"/>
    </location>
</feature>
<organism evidence="2 3">
    <name type="scientific">Litorivivens lipolytica</name>
    <dbReference type="NCBI Taxonomy" id="1524264"/>
    <lineage>
        <taxon>Bacteria</taxon>
        <taxon>Pseudomonadati</taxon>
        <taxon>Pseudomonadota</taxon>
        <taxon>Gammaproteobacteria</taxon>
        <taxon>Litorivivens</taxon>
    </lineage>
</organism>
<dbReference type="Pfam" id="PF26512">
    <property type="entry name" value="SOI"/>
    <property type="match status" value="1"/>
</dbReference>
<dbReference type="Proteomes" id="UP000537130">
    <property type="component" value="Unassembled WGS sequence"/>
</dbReference>
<keyword evidence="1" id="KW-0472">Membrane</keyword>
<keyword evidence="1" id="KW-1133">Transmembrane helix</keyword>
<proteinExistence type="predicted"/>
<evidence type="ECO:0000256" key="1">
    <source>
        <dbReference type="SAM" id="Phobius"/>
    </source>
</evidence>
<dbReference type="InterPro" id="IPR058965">
    <property type="entry name" value="SOI/HabA-like"/>
</dbReference>
<dbReference type="AlphaFoldDB" id="A0A7W4Z7R8"/>
<evidence type="ECO:0000313" key="2">
    <source>
        <dbReference type="EMBL" id="MBB3048196.1"/>
    </source>
</evidence>
<gene>
    <name evidence="2" type="ORF">FHR99_002470</name>
</gene>
<protein>
    <submittedName>
        <fullName evidence="2">Uncharacterized protein</fullName>
    </submittedName>
</protein>
<name>A0A7W4Z7R8_9GAMM</name>
<dbReference type="EMBL" id="JACHWY010000003">
    <property type="protein sequence ID" value="MBB3048196.1"/>
    <property type="molecule type" value="Genomic_DNA"/>
</dbReference>
<feature type="transmembrane region" description="Helical" evidence="1">
    <location>
        <begin position="12"/>
        <end position="33"/>
    </location>
</feature>
<reference evidence="2 3" key="1">
    <citation type="submission" date="2020-08" db="EMBL/GenBank/DDBJ databases">
        <title>Genomic Encyclopedia of Type Strains, Phase III (KMG-III): the genomes of soil and plant-associated and newly described type strains.</title>
        <authorList>
            <person name="Whitman W."/>
        </authorList>
    </citation>
    <scope>NUCLEOTIDE SEQUENCE [LARGE SCALE GENOMIC DNA]</scope>
    <source>
        <strain evidence="2 3">CECT 8654</strain>
    </source>
</reference>
<accession>A0A7W4Z7R8</accession>
<feature type="transmembrane region" description="Helical" evidence="1">
    <location>
        <begin position="114"/>
        <end position="138"/>
    </location>
</feature>
<dbReference type="RefSeq" id="WP_183410996.1">
    <property type="nucleotide sequence ID" value="NZ_JACHWY010000003.1"/>
</dbReference>
<evidence type="ECO:0000313" key="3">
    <source>
        <dbReference type="Proteomes" id="UP000537130"/>
    </source>
</evidence>
<feature type="transmembrane region" description="Helical" evidence="1">
    <location>
        <begin position="45"/>
        <end position="65"/>
    </location>
</feature>
<comment type="caution">
    <text evidence="2">The sequence shown here is derived from an EMBL/GenBank/DDBJ whole genome shotgun (WGS) entry which is preliminary data.</text>
</comment>
<keyword evidence="3" id="KW-1185">Reference proteome</keyword>
<sequence length="141" mass="15090">MHNERPLIGKLVFHGTINIFIAFLSGFMIAAAAMGQIDGQKQDWILAHMESLINGMMLFIVAGFIGKLSLSPKRGLIATYCLIAMAYCNTVFGLGRGVTGALGYEFNNDLGNNITALAGQLGVPLAVVAFTLIGIAAWRTR</sequence>
<keyword evidence="1" id="KW-0812">Transmembrane</keyword>